<evidence type="ECO:0000259" key="3">
    <source>
        <dbReference type="Pfam" id="PF00144"/>
    </source>
</evidence>
<comment type="subcellular location">
    <subcellularLocation>
        <location evidence="1">Membrane</location>
    </subcellularLocation>
</comment>
<proteinExistence type="predicted"/>
<dbReference type="InterPro" id="IPR012338">
    <property type="entry name" value="Beta-lactam/transpept-like"/>
</dbReference>
<dbReference type="InterPro" id="IPR050491">
    <property type="entry name" value="AmpC-like"/>
</dbReference>
<evidence type="ECO:0000256" key="1">
    <source>
        <dbReference type="ARBA" id="ARBA00004370"/>
    </source>
</evidence>
<dbReference type="EMBL" id="RBZP01000007">
    <property type="protein sequence ID" value="RKQ33201.1"/>
    <property type="molecule type" value="Genomic_DNA"/>
</dbReference>
<dbReference type="GO" id="GO:0016787">
    <property type="term" value="F:hydrolase activity"/>
    <property type="evidence" value="ECO:0007669"/>
    <property type="project" value="UniProtKB-KW"/>
</dbReference>
<dbReference type="PANTHER" id="PTHR46825">
    <property type="entry name" value="D-ALANYL-D-ALANINE-CARBOXYPEPTIDASE/ENDOPEPTIDASE AMPH"/>
    <property type="match status" value="1"/>
</dbReference>
<gene>
    <name evidence="4" type="ORF">D8M06_10510</name>
</gene>
<organism evidence="4 5">
    <name type="scientific">Oceanobacillus halophilus</name>
    <dbReference type="NCBI Taxonomy" id="930130"/>
    <lineage>
        <taxon>Bacteria</taxon>
        <taxon>Bacillati</taxon>
        <taxon>Bacillota</taxon>
        <taxon>Bacilli</taxon>
        <taxon>Bacillales</taxon>
        <taxon>Bacillaceae</taxon>
        <taxon>Oceanobacillus</taxon>
    </lineage>
</organism>
<dbReference type="PANTHER" id="PTHR46825:SF11">
    <property type="entry name" value="PENICILLIN-BINDING PROTEIN 4"/>
    <property type="match status" value="1"/>
</dbReference>
<protein>
    <submittedName>
        <fullName evidence="4">Class C beta-lactamase-related serine hydrolase</fullName>
    </submittedName>
</protein>
<sequence>MTDLLTQSIHSKMKDIDFSGVAHVKMGDEVLLETSRGFSNRAEEIKNTMDTRFGIASGCKIFTAVGIAKLVDEGKLSFEDKLIDCLDTPFPNFDEGITIHHLLTHSSGIPDYFDEDVMDDFEELWQERPMYTMTKLEDFLPMFINREMMFSPGDRFHYNNAGYILLGLVIEKMTGTVFTEYIEKELFPYLEMTESGYFSMDQLPKNTALGYIETEDGWKTNIYSLPIKGGPDGGAYITTRDMITFWEALFTNKILSEDTTKSLLTPHIREDEDTYYGYGIWIDKQDGEIFKYHVMGYDPGVSFHSAFYPNNGLKLVIPSNKSEGAYSILEKIEEHLFKGLQA</sequence>
<evidence type="ECO:0000313" key="4">
    <source>
        <dbReference type="EMBL" id="RKQ33201.1"/>
    </source>
</evidence>
<dbReference type="OrthoDB" id="9803467at2"/>
<dbReference type="Pfam" id="PF00144">
    <property type="entry name" value="Beta-lactamase"/>
    <property type="match status" value="1"/>
</dbReference>
<feature type="domain" description="Beta-lactamase-related" evidence="3">
    <location>
        <begin position="9"/>
        <end position="324"/>
    </location>
</feature>
<evidence type="ECO:0000313" key="5">
    <source>
        <dbReference type="Proteomes" id="UP000269301"/>
    </source>
</evidence>
<comment type="caution">
    <text evidence="4">The sequence shown here is derived from an EMBL/GenBank/DDBJ whole genome shotgun (WGS) entry which is preliminary data.</text>
</comment>
<keyword evidence="5" id="KW-1185">Reference proteome</keyword>
<reference evidence="4 5" key="1">
    <citation type="journal article" date="2016" name="Int. J. Syst. Evol. Microbiol.">
        <title>Oceanobacillus halophilus sp. nov., a novel moderately halophilic bacterium from a hypersaline lake.</title>
        <authorList>
            <person name="Amoozegar M.A."/>
            <person name="Bagheri M."/>
            <person name="Makhdoumi A."/>
            <person name="Nikou M.M."/>
            <person name="Fazeli S.A.S."/>
            <person name="Schumann P."/>
            <person name="Sproer C."/>
            <person name="Sanchez-Porro C."/>
            <person name="Ventosa A."/>
        </authorList>
    </citation>
    <scope>NUCLEOTIDE SEQUENCE [LARGE SCALE GENOMIC DNA]</scope>
    <source>
        <strain evidence="4 5">DSM 23996</strain>
    </source>
</reference>
<dbReference type="Proteomes" id="UP000269301">
    <property type="component" value="Unassembled WGS sequence"/>
</dbReference>
<dbReference type="SUPFAM" id="SSF56601">
    <property type="entry name" value="beta-lactamase/transpeptidase-like"/>
    <property type="match status" value="1"/>
</dbReference>
<accession>A0A495A186</accession>
<dbReference type="AlphaFoldDB" id="A0A495A186"/>
<dbReference type="GO" id="GO:0016020">
    <property type="term" value="C:membrane"/>
    <property type="evidence" value="ECO:0007669"/>
    <property type="project" value="UniProtKB-SubCell"/>
</dbReference>
<keyword evidence="4" id="KW-0378">Hydrolase</keyword>
<name>A0A495A186_9BACI</name>
<evidence type="ECO:0000256" key="2">
    <source>
        <dbReference type="ARBA" id="ARBA00023136"/>
    </source>
</evidence>
<dbReference type="InterPro" id="IPR001466">
    <property type="entry name" value="Beta-lactam-related"/>
</dbReference>
<keyword evidence="2" id="KW-0472">Membrane</keyword>
<dbReference type="Gene3D" id="3.40.710.10">
    <property type="entry name" value="DD-peptidase/beta-lactamase superfamily"/>
    <property type="match status" value="1"/>
</dbReference>
<dbReference type="RefSeq" id="WP_121204363.1">
    <property type="nucleotide sequence ID" value="NZ_RBZP01000007.1"/>
</dbReference>